<dbReference type="SUPFAM" id="SSF116726">
    <property type="entry name" value="TrkA C-terminal domain-like"/>
    <property type="match status" value="1"/>
</dbReference>
<keyword evidence="6" id="KW-1185">Reference proteome</keyword>
<feature type="domain" description="RCK C-terminal" evidence="4">
    <location>
        <begin position="248"/>
        <end position="335"/>
    </location>
</feature>
<accession>A0A7K3WUP8</accession>
<dbReference type="Proteomes" id="UP000486602">
    <property type="component" value="Unassembled WGS sequence"/>
</dbReference>
<keyword evidence="5" id="KW-0407">Ion channel</keyword>
<proteinExistence type="predicted"/>
<dbReference type="SUPFAM" id="SSF81324">
    <property type="entry name" value="Voltage-gated potassium channels"/>
    <property type="match status" value="1"/>
</dbReference>
<dbReference type="InterPro" id="IPR013099">
    <property type="entry name" value="K_chnl_dom"/>
</dbReference>
<keyword evidence="2" id="KW-0472">Membrane</keyword>
<dbReference type="PROSITE" id="PS51201">
    <property type="entry name" value="RCK_N"/>
    <property type="match status" value="1"/>
</dbReference>
<organism evidence="5 6">
    <name type="scientific">Cryomorpha ignava</name>
    <dbReference type="NCBI Taxonomy" id="101383"/>
    <lineage>
        <taxon>Bacteria</taxon>
        <taxon>Pseudomonadati</taxon>
        <taxon>Bacteroidota</taxon>
        <taxon>Flavobacteriia</taxon>
        <taxon>Flavobacteriales</taxon>
        <taxon>Cryomorphaceae</taxon>
        <taxon>Cryomorpha</taxon>
    </lineage>
</organism>
<dbReference type="Gene3D" id="1.10.287.70">
    <property type="match status" value="1"/>
</dbReference>
<dbReference type="GO" id="GO:0005886">
    <property type="term" value="C:plasma membrane"/>
    <property type="evidence" value="ECO:0007669"/>
    <property type="project" value="UniProtKB-SubCell"/>
</dbReference>
<feature type="transmembrane region" description="Helical" evidence="2">
    <location>
        <begin position="63"/>
        <end position="86"/>
    </location>
</feature>
<reference evidence="5 6" key="1">
    <citation type="submission" date="2020-02" db="EMBL/GenBank/DDBJ databases">
        <title>Out from the shadows clarifying the taxonomy of the family Cryomorphaceae and related taxa by utilizing the GTDB taxonomic framework.</title>
        <authorList>
            <person name="Bowman J.P."/>
        </authorList>
    </citation>
    <scope>NUCLEOTIDE SEQUENCE [LARGE SCALE GENOMIC DNA]</scope>
    <source>
        <strain evidence="5 6">QSSC 1-22</strain>
    </source>
</reference>
<keyword evidence="2" id="KW-0812">Transmembrane</keyword>
<dbReference type="AlphaFoldDB" id="A0A7K3WUP8"/>
<dbReference type="PROSITE" id="PS51202">
    <property type="entry name" value="RCK_C"/>
    <property type="match status" value="1"/>
</dbReference>
<dbReference type="RefSeq" id="WP_163286844.1">
    <property type="nucleotide sequence ID" value="NZ_JAAGVY010000051.1"/>
</dbReference>
<sequence length="336" mass="37337">MINPFRSLRKLLLILFGIISFGTVGYMLIENYEFRDALYMTMQVVSTVGFNEVRPFTGYGKEFTIVLIVMSFSTFAFAVTSLWKILSSENIQAFLKYKSLKKKMEHLSDHVVICGYGRNGAQAAKVLRAYGQEYVVIEQNESRLNELSQQKDIIFIEGDATEDSVLEKAGILRARGLISSLEEDADNIFVVITARQLNKNLVITARANEENTVKKLMAAGANTTVTPNVLGGGYMAHNLMKPGVTEFINHLSVGGLSETIVEEVSVSLLPKNVHALTIEDLAIQKKTGCNVIGMKSLNSKMIINPAVETVLHADSILFVLGNPEQIRRLKHEFEVE</sequence>
<dbReference type="EMBL" id="JAAGVY010000051">
    <property type="protein sequence ID" value="NEN25387.1"/>
    <property type="molecule type" value="Genomic_DNA"/>
</dbReference>
<protein>
    <submittedName>
        <fullName evidence="5">Potassium channel protein</fullName>
    </submittedName>
</protein>
<keyword evidence="5" id="KW-0406">Ion transport</keyword>
<dbReference type="SUPFAM" id="SSF51735">
    <property type="entry name" value="NAD(P)-binding Rossmann-fold domains"/>
    <property type="match status" value="1"/>
</dbReference>
<dbReference type="InterPro" id="IPR006037">
    <property type="entry name" value="RCK_C"/>
</dbReference>
<dbReference type="InterPro" id="IPR050721">
    <property type="entry name" value="Trk_Ktr_HKT_K-transport"/>
</dbReference>
<evidence type="ECO:0000313" key="6">
    <source>
        <dbReference type="Proteomes" id="UP000486602"/>
    </source>
</evidence>
<dbReference type="Gene3D" id="3.40.50.720">
    <property type="entry name" value="NAD(P)-binding Rossmann-like Domain"/>
    <property type="match status" value="1"/>
</dbReference>
<comment type="caution">
    <text evidence="5">The sequence shown here is derived from an EMBL/GenBank/DDBJ whole genome shotgun (WGS) entry which is preliminary data.</text>
</comment>
<keyword evidence="2" id="KW-1133">Transmembrane helix</keyword>
<dbReference type="Gene3D" id="3.30.70.1450">
    <property type="entry name" value="Regulator of K+ conductance, C-terminal domain"/>
    <property type="match status" value="1"/>
</dbReference>
<dbReference type="PANTHER" id="PTHR43833">
    <property type="entry name" value="POTASSIUM CHANNEL PROTEIN 2-RELATED-RELATED"/>
    <property type="match status" value="1"/>
</dbReference>
<dbReference type="InterPro" id="IPR036291">
    <property type="entry name" value="NAD(P)-bd_dom_sf"/>
</dbReference>
<evidence type="ECO:0000259" key="3">
    <source>
        <dbReference type="PROSITE" id="PS51201"/>
    </source>
</evidence>
<feature type="transmembrane region" description="Helical" evidence="2">
    <location>
        <begin position="12"/>
        <end position="29"/>
    </location>
</feature>
<evidence type="ECO:0000313" key="5">
    <source>
        <dbReference type="EMBL" id="NEN25387.1"/>
    </source>
</evidence>
<feature type="domain" description="RCK N-terminal" evidence="3">
    <location>
        <begin position="108"/>
        <end position="226"/>
    </location>
</feature>
<name>A0A7K3WUP8_9FLAO</name>
<dbReference type="Pfam" id="PF02080">
    <property type="entry name" value="TrkA_C"/>
    <property type="match status" value="1"/>
</dbReference>
<dbReference type="InterPro" id="IPR036721">
    <property type="entry name" value="RCK_C_sf"/>
</dbReference>
<gene>
    <name evidence="5" type="ORF">G3O08_17970</name>
</gene>
<dbReference type="Pfam" id="PF02254">
    <property type="entry name" value="TrkA_N"/>
    <property type="match status" value="1"/>
</dbReference>
<dbReference type="PANTHER" id="PTHR43833:SF9">
    <property type="entry name" value="POTASSIUM CHANNEL PROTEIN YUGO-RELATED"/>
    <property type="match status" value="1"/>
</dbReference>
<evidence type="ECO:0000256" key="1">
    <source>
        <dbReference type="ARBA" id="ARBA00004651"/>
    </source>
</evidence>
<comment type="subcellular location">
    <subcellularLocation>
        <location evidence="1">Cell membrane</location>
        <topology evidence="1">Multi-pass membrane protein</topology>
    </subcellularLocation>
</comment>
<evidence type="ECO:0000259" key="4">
    <source>
        <dbReference type="PROSITE" id="PS51202"/>
    </source>
</evidence>
<dbReference type="GO" id="GO:0006813">
    <property type="term" value="P:potassium ion transport"/>
    <property type="evidence" value="ECO:0007669"/>
    <property type="project" value="InterPro"/>
</dbReference>
<dbReference type="InterPro" id="IPR003148">
    <property type="entry name" value="RCK_N"/>
</dbReference>
<evidence type="ECO:0000256" key="2">
    <source>
        <dbReference type="SAM" id="Phobius"/>
    </source>
</evidence>
<keyword evidence="5" id="KW-0813">Transport</keyword>
<dbReference type="GO" id="GO:0008324">
    <property type="term" value="F:monoatomic cation transmembrane transporter activity"/>
    <property type="evidence" value="ECO:0007669"/>
    <property type="project" value="InterPro"/>
</dbReference>
<dbReference type="Pfam" id="PF07885">
    <property type="entry name" value="Ion_trans_2"/>
    <property type="match status" value="1"/>
</dbReference>